<dbReference type="OrthoDB" id="5428055at2759"/>
<evidence type="ECO:0000313" key="2">
    <source>
        <dbReference type="Proteomes" id="UP000030752"/>
    </source>
</evidence>
<dbReference type="EMBL" id="KB822720">
    <property type="protein sequence ID" value="ETN40187.1"/>
    <property type="molecule type" value="Genomic_DNA"/>
</dbReference>
<evidence type="ECO:0000313" key="1">
    <source>
        <dbReference type="EMBL" id="ETN40187.1"/>
    </source>
</evidence>
<keyword evidence="2" id="KW-1185">Reference proteome</keyword>
<dbReference type="HOGENOM" id="CLU_041949_0_0_1"/>
<name>W2RUR1_CYPE1</name>
<dbReference type="InParanoid" id="W2RUR1"/>
<dbReference type="eggNOG" id="ENOG502SVBB">
    <property type="taxonomic scope" value="Eukaryota"/>
</dbReference>
<reference evidence="1 2" key="1">
    <citation type="submission" date="2013-03" db="EMBL/GenBank/DDBJ databases">
        <title>The Genome Sequence of Phialophora europaea CBS 101466.</title>
        <authorList>
            <consortium name="The Broad Institute Genomics Platform"/>
            <person name="Cuomo C."/>
            <person name="de Hoog S."/>
            <person name="Gorbushina A."/>
            <person name="Walker B."/>
            <person name="Young S.K."/>
            <person name="Zeng Q."/>
            <person name="Gargeya S."/>
            <person name="Fitzgerald M."/>
            <person name="Haas B."/>
            <person name="Abouelleil A."/>
            <person name="Allen A.W."/>
            <person name="Alvarado L."/>
            <person name="Arachchi H.M."/>
            <person name="Berlin A.M."/>
            <person name="Chapman S.B."/>
            <person name="Gainer-Dewar J."/>
            <person name="Goldberg J."/>
            <person name="Griggs A."/>
            <person name="Gujja S."/>
            <person name="Hansen M."/>
            <person name="Howarth C."/>
            <person name="Imamovic A."/>
            <person name="Ireland A."/>
            <person name="Larimer J."/>
            <person name="McCowan C."/>
            <person name="Murphy C."/>
            <person name="Pearson M."/>
            <person name="Poon T.W."/>
            <person name="Priest M."/>
            <person name="Roberts A."/>
            <person name="Saif S."/>
            <person name="Shea T."/>
            <person name="Sisk P."/>
            <person name="Sykes S."/>
            <person name="Wortman J."/>
            <person name="Nusbaum C."/>
            <person name="Birren B."/>
        </authorList>
    </citation>
    <scope>NUCLEOTIDE SEQUENCE [LARGE SCALE GENOMIC DNA]</scope>
    <source>
        <strain evidence="1 2">CBS 101466</strain>
    </source>
</reference>
<protein>
    <submittedName>
        <fullName evidence="1">Uncharacterized protein</fullName>
    </submittedName>
</protein>
<dbReference type="RefSeq" id="XP_008717030.1">
    <property type="nucleotide sequence ID" value="XM_008718808.1"/>
</dbReference>
<organism evidence="1 2">
    <name type="scientific">Cyphellophora europaea (strain CBS 101466)</name>
    <name type="common">Phialophora europaea</name>
    <dbReference type="NCBI Taxonomy" id="1220924"/>
    <lineage>
        <taxon>Eukaryota</taxon>
        <taxon>Fungi</taxon>
        <taxon>Dikarya</taxon>
        <taxon>Ascomycota</taxon>
        <taxon>Pezizomycotina</taxon>
        <taxon>Eurotiomycetes</taxon>
        <taxon>Chaetothyriomycetidae</taxon>
        <taxon>Chaetothyriales</taxon>
        <taxon>Cyphellophoraceae</taxon>
        <taxon>Cyphellophora</taxon>
    </lineage>
</organism>
<dbReference type="STRING" id="1220924.W2RUR1"/>
<dbReference type="GeneID" id="19971802"/>
<dbReference type="VEuPathDB" id="FungiDB:HMPREF1541_04463"/>
<dbReference type="AlphaFoldDB" id="W2RUR1"/>
<dbReference type="Proteomes" id="UP000030752">
    <property type="component" value="Unassembled WGS sequence"/>
</dbReference>
<proteinExistence type="predicted"/>
<accession>W2RUR1</accession>
<gene>
    <name evidence="1" type="ORF">HMPREF1541_04463</name>
</gene>
<sequence length="499" mass="56528">MAHDSLREDLKINWNFEYTTRKPDDRYKAEDRKLANPPTSSDNLIKALSEADASGLRPNYYSFSVLTKFLGSAHIDTLLRPPGNAASRAKLAFIDDRRDSDSVGGAIRNVRSTDHQAIPQPGTLPWMAAVDACGLYNRLRLPRAGSNAERRIIYVQNLGALYAAVLLSMAPNRFALDIRDCLQRYLTHRALFRISPQSFGFVLEFHLPYLALRPAGNRKDDRDRRRRHKLPTRDEARMRGAAQRWEYHEAQISLLLVGPDEWFWTAYCLVDTFFGSEKSVVDYLGSDPPLDPSGGGTIFVNEPIWSPREYFLKILSARLEQVSQEWSDLGAAIDAQLVDYEEAYNSNLEAGKFIDDPKNSSVKLFMHVVSVLRHFREVLGHTLYAWDAFLASDSHCLIHSDETTDQKWRVSLSACKAAVFEMQFLDRVLSRKIELFNGMKDDVCDTSLGPAFKITPLNLAKLINASVLEENRVASGQGRDVSILTQTTVVRMQPFWYTG</sequence>